<dbReference type="STRING" id="1079.BVIR_2963"/>
<feature type="transmembrane region" description="Helical" evidence="5">
    <location>
        <begin position="21"/>
        <end position="47"/>
    </location>
</feature>
<reference evidence="6" key="1">
    <citation type="journal article" date="2015" name="Genome Announc.">
        <title>Complete Genome Sequence of the Bacteriochlorophyll b-Producing Photosynthetic Bacterium Blastochloris viridis.</title>
        <authorList>
            <person name="Tsukatani Y."/>
            <person name="Hirose Y."/>
            <person name="Harada J."/>
            <person name="Misawa N."/>
            <person name="Mori K."/>
            <person name="Inoue K."/>
            <person name="Tamiaki H."/>
        </authorList>
    </citation>
    <scope>NUCLEOTIDE SEQUENCE [LARGE SCALE GENOMIC DNA]</scope>
    <source>
        <strain evidence="6">DSM 133</strain>
    </source>
</reference>
<keyword evidence="4 5" id="KW-0472">Membrane</keyword>
<proteinExistence type="predicted"/>
<organism evidence="7 8">
    <name type="scientific">Blastochloris viridis</name>
    <name type="common">Rhodopseudomonas viridis</name>
    <dbReference type="NCBI Taxonomy" id="1079"/>
    <lineage>
        <taxon>Bacteria</taxon>
        <taxon>Pseudomonadati</taxon>
        <taxon>Pseudomonadota</taxon>
        <taxon>Alphaproteobacteria</taxon>
        <taxon>Hyphomicrobiales</taxon>
        <taxon>Blastochloridaceae</taxon>
        <taxon>Blastochloris</taxon>
    </lineage>
</organism>
<evidence type="ECO:0000256" key="1">
    <source>
        <dbReference type="ARBA" id="ARBA00022475"/>
    </source>
</evidence>
<name>A0A0H5BG10_BLAVI</name>
<sequence length="150" mass="16498">MTEVKTYRRAMPATWWLRNPFYLVYMVREASAVFFFLYALVLLWGLYTLSLGEAAYDGWRAMLATPAMIAFHVVAAAFALLHTVTWFMVLPKTAPTLRFGGRVVPDLAVVVIGVAAAAAISLFVYGWIAGLLPPWLADIVRMLVPAGGAS</sequence>
<evidence type="ECO:0000313" key="7">
    <source>
        <dbReference type="EMBL" id="CUU43388.1"/>
    </source>
</evidence>
<dbReference type="EMBL" id="LN907867">
    <property type="protein sequence ID" value="CUU43388.1"/>
    <property type="molecule type" value="Genomic_DNA"/>
</dbReference>
<dbReference type="Pfam" id="PF02300">
    <property type="entry name" value="Fumarate_red_C"/>
    <property type="match status" value="1"/>
</dbReference>
<dbReference type="InterPro" id="IPR003510">
    <property type="entry name" value="Fumarate_red_C"/>
</dbReference>
<evidence type="ECO:0000313" key="8">
    <source>
        <dbReference type="Proteomes" id="UP000065734"/>
    </source>
</evidence>
<evidence type="ECO:0000256" key="2">
    <source>
        <dbReference type="ARBA" id="ARBA00022692"/>
    </source>
</evidence>
<dbReference type="Gene3D" id="1.20.1300.10">
    <property type="entry name" value="Fumarate reductase/succinate dehydrogenase, transmembrane subunit"/>
    <property type="match status" value="1"/>
</dbReference>
<keyword evidence="1" id="KW-1003">Cell membrane</keyword>
<dbReference type="EMBL" id="AP014854">
    <property type="protein sequence ID" value="BAR99306.1"/>
    <property type="molecule type" value="Genomic_DNA"/>
</dbReference>
<feature type="transmembrane region" description="Helical" evidence="5">
    <location>
        <begin position="103"/>
        <end position="128"/>
    </location>
</feature>
<gene>
    <name evidence="7" type="primary">frdC</name>
    <name evidence="6" type="ORF">BV133_1713</name>
    <name evidence="7" type="ORF">BVIRIDIS_24070</name>
</gene>
<dbReference type="KEGG" id="bvr:BVIR_2963"/>
<dbReference type="AlphaFoldDB" id="A0A0H5BG10"/>
<protein>
    <submittedName>
        <fullName evidence="7">Fumarate reductase 15 kDa hydrophobic protein</fullName>
    </submittedName>
    <submittedName>
        <fullName evidence="6">Fumarate reductase subunit C</fullName>
    </submittedName>
</protein>
<evidence type="ECO:0000256" key="5">
    <source>
        <dbReference type="SAM" id="Phobius"/>
    </source>
</evidence>
<feature type="transmembrane region" description="Helical" evidence="5">
    <location>
        <begin position="67"/>
        <end position="91"/>
    </location>
</feature>
<keyword evidence="3 5" id="KW-1133">Transmembrane helix</keyword>
<dbReference type="SUPFAM" id="SSF81343">
    <property type="entry name" value="Fumarate reductase respiratory complex transmembrane subunits"/>
    <property type="match status" value="1"/>
</dbReference>
<evidence type="ECO:0000256" key="4">
    <source>
        <dbReference type="ARBA" id="ARBA00023136"/>
    </source>
</evidence>
<reference evidence="7" key="2">
    <citation type="submission" date="2015-11" db="EMBL/GenBank/DDBJ databases">
        <authorList>
            <person name="Zhang Y."/>
            <person name="Guo Z."/>
        </authorList>
    </citation>
    <scope>NUCLEOTIDE SEQUENCE</scope>
    <source>
        <strain evidence="7">1</strain>
    </source>
</reference>
<dbReference type="RefSeq" id="WP_055038276.1">
    <property type="nucleotide sequence ID" value="NZ_AP014854.2"/>
</dbReference>
<evidence type="ECO:0000256" key="3">
    <source>
        <dbReference type="ARBA" id="ARBA00022989"/>
    </source>
</evidence>
<keyword evidence="2 5" id="KW-0812">Transmembrane</keyword>
<dbReference type="InterPro" id="IPR034804">
    <property type="entry name" value="SQR/QFR_C/D"/>
</dbReference>
<dbReference type="GO" id="GO:0016020">
    <property type="term" value="C:membrane"/>
    <property type="evidence" value="ECO:0007669"/>
    <property type="project" value="InterPro"/>
</dbReference>
<dbReference type="OrthoDB" id="8909678at2"/>
<reference evidence="8" key="3">
    <citation type="journal article" date="2016" name="Genome Announc.">
        <title>Revised genome sequence of the purple photosynthetic bacterium Blastochloris viridis.</title>
        <authorList>
            <person name="Liu L.N."/>
            <person name="Faulkner M."/>
            <person name="Liu X."/>
            <person name="Huang F."/>
            <person name="Darby A.C."/>
            <person name="Hall N."/>
        </authorList>
    </citation>
    <scope>NUCLEOTIDE SEQUENCE [LARGE SCALE GENOMIC DNA]</scope>
    <source>
        <strain evidence="8">ATCC 19567 / DSM 133 / F</strain>
    </source>
</reference>
<keyword evidence="8" id="KW-1185">Reference proteome</keyword>
<accession>A0A0H5BG10</accession>
<evidence type="ECO:0000313" key="6">
    <source>
        <dbReference type="EMBL" id="BAR99306.1"/>
    </source>
</evidence>
<dbReference type="Proteomes" id="UP000065734">
    <property type="component" value="Chromosome I"/>
</dbReference>